<reference evidence="6 7" key="1">
    <citation type="submission" date="2017-08" db="EMBL/GenBank/DDBJ databases">
        <title>The complete genome sequence of Nocardiopsis gilva YIM 90087.</title>
        <authorList>
            <person name="Yin M."/>
            <person name="Tang S."/>
        </authorList>
    </citation>
    <scope>NUCLEOTIDE SEQUENCE [LARGE SCALE GENOMIC DNA]</scope>
    <source>
        <strain evidence="6 7">YIM 90087</strain>
    </source>
</reference>
<dbReference type="OrthoDB" id="9804926at2"/>
<protein>
    <submittedName>
        <fullName evidence="6">Phage prohead protein</fullName>
    </submittedName>
</protein>
<feature type="domain" description="Prohead serine protease" evidence="5">
    <location>
        <begin position="32"/>
        <end position="202"/>
    </location>
</feature>
<dbReference type="Pfam" id="PF04586">
    <property type="entry name" value="Peptidase_S78"/>
    <property type="match status" value="1"/>
</dbReference>
<name>A0A223S060_9ACTN</name>
<keyword evidence="1" id="KW-1188">Viral release from host cell</keyword>
<keyword evidence="7" id="KW-1185">Reference proteome</keyword>
<keyword evidence="3" id="KW-0378">Hydrolase</keyword>
<evidence type="ECO:0000313" key="6">
    <source>
        <dbReference type="EMBL" id="ASU81511.1"/>
    </source>
</evidence>
<evidence type="ECO:0000313" key="7">
    <source>
        <dbReference type="Proteomes" id="UP000215005"/>
    </source>
</evidence>
<gene>
    <name evidence="6" type="ORF">CDO52_00765</name>
</gene>
<organism evidence="6 7">
    <name type="scientific">Nocardiopsis gilva YIM 90087</name>
    <dbReference type="NCBI Taxonomy" id="1235441"/>
    <lineage>
        <taxon>Bacteria</taxon>
        <taxon>Bacillati</taxon>
        <taxon>Actinomycetota</taxon>
        <taxon>Actinomycetes</taxon>
        <taxon>Streptosporangiales</taxon>
        <taxon>Nocardiopsidaceae</taxon>
        <taxon>Nocardiopsis</taxon>
    </lineage>
</organism>
<evidence type="ECO:0000259" key="5">
    <source>
        <dbReference type="Pfam" id="PF04586"/>
    </source>
</evidence>
<dbReference type="InterPro" id="IPR054613">
    <property type="entry name" value="Peptidase_S78_dom"/>
</dbReference>
<dbReference type="GO" id="GO:0006508">
    <property type="term" value="P:proteolysis"/>
    <property type="evidence" value="ECO:0007669"/>
    <property type="project" value="UniProtKB-KW"/>
</dbReference>
<proteinExistence type="predicted"/>
<sequence>MRSSDVSAPRENLVRSAPFVAERAEGDTAPGDGRDLTGYAAVFDQPTLIDSWEGTFFEKIRKGAFRKSLRERTPVLQFDHGRHPLIGSIPLGRIDDLREDDHGLAVSARLSGNWLIEPIRDAIADEAVDGMSFRFSVVRDEWRDNNGRKVRDDELFDLLWMPGDRGPLERTLVEVKLHEVGPVVFPQYMETSVGVRAREVADLVRSDTDLAREVRAALARSASDPGIDDLGDPDTRREVARVLLFGSPPDAPPPDGHPSTNEPRQSPGLSHVRTAPPEQGHPDVDDSDAPPSDGHPSPTPTPTGLRTQISEIRALMRDRLASIEGEQ</sequence>
<evidence type="ECO:0000256" key="1">
    <source>
        <dbReference type="ARBA" id="ARBA00022612"/>
    </source>
</evidence>
<keyword evidence="2" id="KW-0645">Protease</keyword>
<dbReference type="GO" id="GO:0008233">
    <property type="term" value="F:peptidase activity"/>
    <property type="evidence" value="ECO:0007669"/>
    <property type="project" value="UniProtKB-KW"/>
</dbReference>
<evidence type="ECO:0000256" key="2">
    <source>
        <dbReference type="ARBA" id="ARBA00022670"/>
    </source>
</evidence>
<accession>A0A223S060</accession>
<dbReference type="KEGG" id="ngv:CDO52_00765"/>
<dbReference type="Proteomes" id="UP000215005">
    <property type="component" value="Chromosome"/>
</dbReference>
<dbReference type="AlphaFoldDB" id="A0A223S060"/>
<dbReference type="EMBL" id="CP022753">
    <property type="protein sequence ID" value="ASU81511.1"/>
    <property type="molecule type" value="Genomic_DNA"/>
</dbReference>
<feature type="region of interest" description="Disordered" evidence="4">
    <location>
        <begin position="245"/>
        <end position="309"/>
    </location>
</feature>
<evidence type="ECO:0000256" key="4">
    <source>
        <dbReference type="SAM" id="MobiDB-lite"/>
    </source>
</evidence>
<evidence type="ECO:0000256" key="3">
    <source>
        <dbReference type="ARBA" id="ARBA00022801"/>
    </source>
</evidence>